<evidence type="ECO:0000259" key="1">
    <source>
        <dbReference type="Pfam" id="PF07905"/>
    </source>
</evidence>
<dbReference type="Proteomes" id="UP001065549">
    <property type="component" value="Unassembled WGS sequence"/>
</dbReference>
<feature type="domain" description="PucR C-terminal helix-turn-helix" evidence="2">
    <location>
        <begin position="329"/>
        <end position="371"/>
    </location>
</feature>
<evidence type="ECO:0000259" key="2">
    <source>
        <dbReference type="Pfam" id="PF13556"/>
    </source>
</evidence>
<reference evidence="3" key="1">
    <citation type="submission" date="2022-09" db="EMBL/GenBank/DDBJ databases">
        <title>Culturomic study of gut microbiota in children with autism spectrum disorder.</title>
        <authorList>
            <person name="Efimov B.A."/>
            <person name="Chaplin A.V."/>
            <person name="Sokolova S.R."/>
            <person name="Pikina A.P."/>
            <person name="Korzhanova M."/>
            <person name="Belova V."/>
            <person name="Korostin D."/>
        </authorList>
    </citation>
    <scope>NUCLEOTIDE SEQUENCE</scope>
    <source>
        <strain evidence="3">ASD5510</strain>
    </source>
</reference>
<dbReference type="InterPro" id="IPR051448">
    <property type="entry name" value="CdaR-like_regulators"/>
</dbReference>
<comment type="caution">
    <text evidence="3">The sequence shown here is derived from an EMBL/GenBank/DDBJ whole genome shotgun (WGS) entry which is preliminary data.</text>
</comment>
<sequence length="396" mass="46082">MITVQDIMADPLFKGFRIVAGHKGLYNEVLGTGIFDWEEPEDMARTFSRREFIITTLSEAKYRPDDLLRRFKALLENHASVVCIKTLFYKSVPKEIIRLANEKHVPIFLFEDTYTDDIIFVVRNALQEDVVRDVAAEKIEELLWSEEPSREDSAKAMNRVSPFLYEHYLCMYATPRYHKDQRIGTLVVEQCEQAREYFQTQCSNFENSFSAAIKLRDSFLIIFSMKAEAGDQSVFQCAEKILSALAMRKKLFIGFSDVHHKHNEFSFALKESMYANISASVDREAVLRYCDLGMDSLLIPICNHSWIRTVYEGEVDKLNKYDRKHNARLFETLMTYAESEGSISLTAAKMLQHENTIRHRLERIRSIIGTDKPEDAYVHMYLLARLYKILQVMINL</sequence>
<dbReference type="EMBL" id="JAOSHN010000001">
    <property type="protein sequence ID" value="MCU7377204.1"/>
    <property type="molecule type" value="Genomic_DNA"/>
</dbReference>
<keyword evidence="4" id="KW-1185">Reference proteome</keyword>
<proteinExistence type="predicted"/>
<dbReference type="Gene3D" id="1.10.10.2840">
    <property type="entry name" value="PucR C-terminal helix-turn-helix domain"/>
    <property type="match status" value="1"/>
</dbReference>
<accession>A0A9J6QP52</accession>
<dbReference type="Pfam" id="PF13556">
    <property type="entry name" value="HTH_30"/>
    <property type="match status" value="1"/>
</dbReference>
<evidence type="ECO:0000313" key="4">
    <source>
        <dbReference type="Proteomes" id="UP001065549"/>
    </source>
</evidence>
<evidence type="ECO:0000313" key="3">
    <source>
        <dbReference type="EMBL" id="MCU7377204.1"/>
    </source>
</evidence>
<organism evidence="3 4">
    <name type="scientific">Hominibacterium faecale</name>
    <dbReference type="NCBI Taxonomy" id="2839743"/>
    <lineage>
        <taxon>Bacteria</taxon>
        <taxon>Bacillati</taxon>
        <taxon>Bacillota</taxon>
        <taxon>Clostridia</taxon>
        <taxon>Peptostreptococcales</taxon>
        <taxon>Anaerovoracaceae</taxon>
        <taxon>Hominibacterium</taxon>
    </lineage>
</organism>
<dbReference type="InterPro" id="IPR042070">
    <property type="entry name" value="PucR_C-HTH_sf"/>
</dbReference>
<dbReference type="PANTHER" id="PTHR33744:SF1">
    <property type="entry name" value="DNA-BINDING TRANSCRIPTIONAL ACTIVATOR ADER"/>
    <property type="match status" value="1"/>
</dbReference>
<dbReference type="InterPro" id="IPR012914">
    <property type="entry name" value="PucR_dom"/>
</dbReference>
<feature type="domain" description="Purine catabolism PurC-like" evidence="1">
    <location>
        <begin position="6"/>
        <end position="113"/>
    </location>
</feature>
<protein>
    <submittedName>
        <fullName evidence="3">PucR family transcriptional regulator</fullName>
    </submittedName>
</protein>
<dbReference type="AlphaFoldDB" id="A0A9J6QP52"/>
<dbReference type="PANTHER" id="PTHR33744">
    <property type="entry name" value="CARBOHYDRATE DIACID REGULATOR"/>
    <property type="match status" value="1"/>
</dbReference>
<gene>
    <name evidence="3" type="ORF">OBO34_02425</name>
</gene>
<name>A0A9J6QP52_9FIRM</name>
<dbReference type="Pfam" id="PF07905">
    <property type="entry name" value="PucR"/>
    <property type="match status" value="1"/>
</dbReference>
<dbReference type="RefSeq" id="WP_269477272.1">
    <property type="nucleotide sequence ID" value="NZ_JAJAGH010000005.1"/>
</dbReference>
<dbReference type="InterPro" id="IPR025736">
    <property type="entry name" value="PucR_C-HTH_dom"/>
</dbReference>